<dbReference type="AlphaFoldDB" id="A0A5C4MXQ6"/>
<keyword evidence="10" id="KW-1185">Reference proteome</keyword>
<feature type="transmembrane region" description="Helical" evidence="8">
    <location>
        <begin position="12"/>
        <end position="40"/>
    </location>
</feature>
<evidence type="ECO:0000256" key="3">
    <source>
        <dbReference type="ARBA" id="ARBA00022448"/>
    </source>
</evidence>
<feature type="transmembrane region" description="Helical" evidence="8">
    <location>
        <begin position="164"/>
        <end position="182"/>
    </location>
</feature>
<dbReference type="OrthoDB" id="7644495at2"/>
<evidence type="ECO:0000256" key="8">
    <source>
        <dbReference type="RuleBase" id="RU363041"/>
    </source>
</evidence>
<organism evidence="9 10">
    <name type="scientific">Rubellimicrobium rubrum</name>
    <dbReference type="NCBI Taxonomy" id="2585369"/>
    <lineage>
        <taxon>Bacteria</taxon>
        <taxon>Pseudomonadati</taxon>
        <taxon>Pseudomonadota</taxon>
        <taxon>Alphaproteobacteria</taxon>
        <taxon>Rhodobacterales</taxon>
        <taxon>Roseobacteraceae</taxon>
        <taxon>Rubellimicrobium</taxon>
    </lineage>
</organism>
<keyword evidence="6 8" id="KW-1133">Transmembrane helix</keyword>
<keyword evidence="7 8" id="KW-0472">Membrane</keyword>
<accession>A0A5C4MXQ6</accession>
<feature type="transmembrane region" description="Helical" evidence="8">
    <location>
        <begin position="194"/>
        <end position="213"/>
    </location>
</feature>
<sequence>MLPDLGPIGWGWLALVVFGAAVVRGYSGFGFSALVISGAALAMDPVSLVPAVLLCDLVLTAPQWASIRGSIDVRRVGLLFAGCLVGVPLGVRAVAAMGPDLARAVVAGWVLLMGAVMLRGWRLDRPAGTAPHLGVGLVSGLANGAAVGGLPVAAFFAAQPIPAAAFRATLVAYFALLDLYTFPVMAWQGLIDRSTFALTALGLPLMLLGLHLGSRRFLAAPPEEFRRFAILTLMGLATLGLLRAAL</sequence>
<comment type="subcellular location">
    <subcellularLocation>
        <location evidence="1 8">Cell membrane</location>
        <topology evidence="1 8">Multi-pass membrane protein</topology>
    </subcellularLocation>
</comment>
<evidence type="ECO:0000313" key="9">
    <source>
        <dbReference type="EMBL" id="TNC49853.1"/>
    </source>
</evidence>
<dbReference type="InterPro" id="IPR002781">
    <property type="entry name" value="TM_pro_TauE-like"/>
</dbReference>
<dbReference type="InterPro" id="IPR052017">
    <property type="entry name" value="TSUP"/>
</dbReference>
<reference evidence="9 10" key="1">
    <citation type="submission" date="2019-06" db="EMBL/GenBank/DDBJ databases">
        <title>YIM 131921 draft genome.</title>
        <authorList>
            <person name="Jiang L."/>
        </authorList>
    </citation>
    <scope>NUCLEOTIDE SEQUENCE [LARGE SCALE GENOMIC DNA]</scope>
    <source>
        <strain evidence="9 10">YIM 131921</strain>
    </source>
</reference>
<protein>
    <recommendedName>
        <fullName evidence="8">Probable membrane transporter protein</fullName>
    </recommendedName>
</protein>
<comment type="caution">
    <text evidence="9">The sequence shown here is derived from an EMBL/GenBank/DDBJ whole genome shotgun (WGS) entry which is preliminary data.</text>
</comment>
<feature type="transmembrane region" description="Helical" evidence="8">
    <location>
        <begin position="225"/>
        <end position="245"/>
    </location>
</feature>
<dbReference type="PANTHER" id="PTHR30269:SF37">
    <property type="entry name" value="MEMBRANE TRANSPORTER PROTEIN"/>
    <property type="match status" value="1"/>
</dbReference>
<evidence type="ECO:0000256" key="5">
    <source>
        <dbReference type="ARBA" id="ARBA00022692"/>
    </source>
</evidence>
<dbReference type="Pfam" id="PF01925">
    <property type="entry name" value="TauE"/>
    <property type="match status" value="1"/>
</dbReference>
<evidence type="ECO:0000256" key="7">
    <source>
        <dbReference type="ARBA" id="ARBA00023136"/>
    </source>
</evidence>
<evidence type="ECO:0000256" key="6">
    <source>
        <dbReference type="ARBA" id="ARBA00022989"/>
    </source>
</evidence>
<feature type="transmembrane region" description="Helical" evidence="8">
    <location>
        <begin position="133"/>
        <end position="158"/>
    </location>
</feature>
<evidence type="ECO:0000256" key="1">
    <source>
        <dbReference type="ARBA" id="ARBA00004651"/>
    </source>
</evidence>
<proteinExistence type="inferred from homology"/>
<evidence type="ECO:0000256" key="4">
    <source>
        <dbReference type="ARBA" id="ARBA00022475"/>
    </source>
</evidence>
<dbReference type="Proteomes" id="UP000305887">
    <property type="component" value="Unassembled WGS sequence"/>
</dbReference>
<dbReference type="RefSeq" id="WP_139076629.1">
    <property type="nucleotide sequence ID" value="NZ_VDFU01000009.1"/>
</dbReference>
<dbReference type="PANTHER" id="PTHR30269">
    <property type="entry name" value="TRANSMEMBRANE PROTEIN YFCA"/>
    <property type="match status" value="1"/>
</dbReference>
<evidence type="ECO:0000313" key="10">
    <source>
        <dbReference type="Proteomes" id="UP000305887"/>
    </source>
</evidence>
<keyword evidence="4 8" id="KW-1003">Cell membrane</keyword>
<gene>
    <name evidence="9" type="ORF">FHG66_10080</name>
</gene>
<name>A0A5C4MXQ6_9RHOB</name>
<feature type="transmembrane region" description="Helical" evidence="8">
    <location>
        <begin position="76"/>
        <end position="95"/>
    </location>
</feature>
<dbReference type="EMBL" id="VDFU01000009">
    <property type="protein sequence ID" value="TNC49853.1"/>
    <property type="molecule type" value="Genomic_DNA"/>
</dbReference>
<comment type="similarity">
    <text evidence="2 8">Belongs to the 4-toluene sulfonate uptake permease (TSUP) (TC 2.A.102) family.</text>
</comment>
<evidence type="ECO:0000256" key="2">
    <source>
        <dbReference type="ARBA" id="ARBA00009142"/>
    </source>
</evidence>
<keyword evidence="3" id="KW-0813">Transport</keyword>
<keyword evidence="5 8" id="KW-0812">Transmembrane</keyword>
<feature type="transmembrane region" description="Helical" evidence="8">
    <location>
        <begin position="101"/>
        <end position="121"/>
    </location>
</feature>
<dbReference type="GO" id="GO:0005886">
    <property type="term" value="C:plasma membrane"/>
    <property type="evidence" value="ECO:0007669"/>
    <property type="project" value="UniProtKB-SubCell"/>
</dbReference>